<dbReference type="SUPFAM" id="SSF55729">
    <property type="entry name" value="Acyl-CoA N-acyltransferases (Nat)"/>
    <property type="match status" value="1"/>
</dbReference>
<dbReference type="PANTHER" id="PTHR10545">
    <property type="entry name" value="DIAMINE N-ACETYLTRANSFERASE"/>
    <property type="match status" value="1"/>
</dbReference>
<evidence type="ECO:0000256" key="1">
    <source>
        <dbReference type="ARBA" id="ARBA00022679"/>
    </source>
</evidence>
<dbReference type="Gene3D" id="3.40.630.30">
    <property type="match status" value="1"/>
</dbReference>
<dbReference type="EMBL" id="JAVDWU010000005">
    <property type="protein sequence ID" value="MDR7150904.1"/>
    <property type="molecule type" value="Genomic_DNA"/>
</dbReference>
<dbReference type="InterPro" id="IPR000182">
    <property type="entry name" value="GNAT_dom"/>
</dbReference>
<dbReference type="InterPro" id="IPR051016">
    <property type="entry name" value="Diverse_Substrate_AcTransf"/>
</dbReference>
<proteinExistence type="predicted"/>
<reference evidence="4 5" key="1">
    <citation type="submission" date="2023-07" db="EMBL/GenBank/DDBJ databases">
        <title>Sorghum-associated microbial communities from plants grown in Nebraska, USA.</title>
        <authorList>
            <person name="Schachtman D."/>
        </authorList>
    </citation>
    <scope>NUCLEOTIDE SEQUENCE [LARGE SCALE GENOMIC DNA]</scope>
    <source>
        <strain evidence="4 5">4249</strain>
    </source>
</reference>
<keyword evidence="1" id="KW-0808">Transferase</keyword>
<keyword evidence="5" id="KW-1185">Reference proteome</keyword>
<organism evidence="4 5">
    <name type="scientific">Hydrogenophaga palleronii</name>
    <dbReference type="NCBI Taxonomy" id="65655"/>
    <lineage>
        <taxon>Bacteria</taxon>
        <taxon>Pseudomonadati</taxon>
        <taxon>Pseudomonadota</taxon>
        <taxon>Betaproteobacteria</taxon>
        <taxon>Burkholderiales</taxon>
        <taxon>Comamonadaceae</taxon>
        <taxon>Hydrogenophaga</taxon>
    </lineage>
</organism>
<dbReference type="PROSITE" id="PS51186">
    <property type="entry name" value="GNAT"/>
    <property type="match status" value="1"/>
</dbReference>
<dbReference type="Pfam" id="PF00583">
    <property type="entry name" value="Acetyltransf_1"/>
    <property type="match status" value="1"/>
</dbReference>
<accession>A0ABU1WNN3</accession>
<dbReference type="RefSeq" id="WP_310317232.1">
    <property type="nucleotide sequence ID" value="NZ_JAVDWU010000005.1"/>
</dbReference>
<dbReference type="PANTHER" id="PTHR10545:SF29">
    <property type="entry name" value="GH14572P-RELATED"/>
    <property type="match status" value="1"/>
</dbReference>
<gene>
    <name evidence="4" type="ORF">J2W49_002867</name>
</gene>
<evidence type="ECO:0000256" key="2">
    <source>
        <dbReference type="ARBA" id="ARBA00023315"/>
    </source>
</evidence>
<comment type="caution">
    <text evidence="4">The sequence shown here is derived from an EMBL/GenBank/DDBJ whole genome shotgun (WGS) entry which is preliminary data.</text>
</comment>
<evidence type="ECO:0000313" key="4">
    <source>
        <dbReference type="EMBL" id="MDR7150904.1"/>
    </source>
</evidence>
<feature type="domain" description="N-acetyltransferase" evidence="3">
    <location>
        <begin position="1"/>
        <end position="147"/>
    </location>
</feature>
<protein>
    <submittedName>
        <fullName evidence="4">GNAT superfamily N-acetyltransferase</fullName>
    </submittedName>
</protein>
<evidence type="ECO:0000259" key="3">
    <source>
        <dbReference type="PROSITE" id="PS51186"/>
    </source>
</evidence>
<evidence type="ECO:0000313" key="5">
    <source>
        <dbReference type="Proteomes" id="UP001265700"/>
    </source>
</evidence>
<dbReference type="InterPro" id="IPR016181">
    <property type="entry name" value="Acyl_CoA_acyltransferase"/>
</dbReference>
<dbReference type="Proteomes" id="UP001265700">
    <property type="component" value="Unassembled WGS sequence"/>
</dbReference>
<keyword evidence="2" id="KW-0012">Acyltransferase</keyword>
<dbReference type="CDD" id="cd04301">
    <property type="entry name" value="NAT_SF"/>
    <property type="match status" value="1"/>
</dbReference>
<name>A0ABU1WNN3_9BURK</name>
<sequence length="158" mass="17505">MIDLLADIHAYYTEGAAISREVIREHLVENLLSPSSPHQLVVCSLDHGIVIGFAAITMVYSLVDFAPEKRKHCQLKELYVRSSMRSKGAGRSLMSWVARHAAENGCHRIDWPVKASNAKGIAFYKGVGAEQVVERLSFRLSEQKLRELALQCPAASDA</sequence>